<organism evidence="3">
    <name type="scientific">viral metagenome</name>
    <dbReference type="NCBI Taxonomy" id="1070528"/>
    <lineage>
        <taxon>unclassified sequences</taxon>
        <taxon>metagenomes</taxon>
        <taxon>organismal metagenomes</taxon>
    </lineage>
</organism>
<keyword evidence="2" id="KW-0472">Membrane</keyword>
<protein>
    <submittedName>
        <fullName evidence="3">Uncharacterized protein</fullName>
    </submittedName>
</protein>
<reference evidence="3" key="1">
    <citation type="journal article" date="2020" name="Nature">
        <title>Giant virus diversity and host interactions through global metagenomics.</title>
        <authorList>
            <person name="Schulz F."/>
            <person name="Roux S."/>
            <person name="Paez-Espino D."/>
            <person name="Jungbluth S."/>
            <person name="Walsh D.A."/>
            <person name="Denef V.J."/>
            <person name="McMahon K.D."/>
            <person name="Konstantinidis K.T."/>
            <person name="Eloe-Fadrosh E.A."/>
            <person name="Kyrpides N.C."/>
            <person name="Woyke T."/>
        </authorList>
    </citation>
    <scope>NUCLEOTIDE SEQUENCE</scope>
    <source>
        <strain evidence="3">GVMAG-M-3300023179-27</strain>
    </source>
</reference>
<feature type="region of interest" description="Disordered" evidence="1">
    <location>
        <begin position="246"/>
        <end position="267"/>
    </location>
</feature>
<name>A0A6C0ED08_9ZZZZ</name>
<keyword evidence="2" id="KW-0812">Transmembrane</keyword>
<evidence type="ECO:0000256" key="2">
    <source>
        <dbReference type="SAM" id="Phobius"/>
    </source>
</evidence>
<feature type="transmembrane region" description="Helical" evidence="2">
    <location>
        <begin position="7"/>
        <end position="27"/>
    </location>
</feature>
<keyword evidence="2" id="KW-1133">Transmembrane helix</keyword>
<dbReference type="EMBL" id="MN739779">
    <property type="protein sequence ID" value="QHT26149.1"/>
    <property type="molecule type" value="Genomic_DNA"/>
</dbReference>
<feature type="transmembrane region" description="Helical" evidence="2">
    <location>
        <begin position="220"/>
        <end position="242"/>
    </location>
</feature>
<evidence type="ECO:0000313" key="3">
    <source>
        <dbReference type="EMBL" id="QHT26149.1"/>
    </source>
</evidence>
<evidence type="ECO:0000256" key="1">
    <source>
        <dbReference type="SAM" id="MobiDB-lite"/>
    </source>
</evidence>
<sequence>MAALNGYMCLICGIVFSIGTICFSILIDIHDKDNYIDNEKLHWSQSESIIKDRTIIDQRCSKNIGCHGCSIQAKIDDQVCDNLNISAYTLHSTVECYAGDKCCHTSCSTCTRQECRTTGSGNTKTTCKTVFYECNCYCSLYKREACDILIGICKTINYVVFTAPNRITTTTTHCDIDDVNCFNNAKTINSTQHVWIRDTNETYFSEPDYASGYMLEPPSIAGIMILSVVSFSMFVSSCIAFCSKPKQSVPPPTCPEQPSDPYEAARKTDTGAGVGLCQV</sequence>
<proteinExistence type="predicted"/>
<accession>A0A6C0ED08</accession>
<dbReference type="AlphaFoldDB" id="A0A6C0ED08"/>